<sequence length="216" mass="24968">MPLSTSLMTANHMYGVNHIFLGRFFKGYVWSCVLISKCLPLQSGYYVKEKNLAVPDKPLPKLMYYLQFVSKCVDLAEIKENNRLFDYSSYFLLSQHEINSVLSLCMDLSPHILTGTVLFPNDAKCGDFDCLEVNARHDSTKRIENVILRNIMCRVNYQMYVRSDWIDRFYTIPISHFEKKLPDVQLKSGLLLGGKYNSVRTCNDKTTYGTFLLSVR</sequence>
<keyword evidence="2" id="KW-1185">Reference proteome</keyword>
<organism evidence="1 2">
    <name type="scientific">Pinctada imbricata</name>
    <name type="common">Atlantic pearl-oyster</name>
    <name type="synonym">Pinctada martensii</name>
    <dbReference type="NCBI Taxonomy" id="66713"/>
    <lineage>
        <taxon>Eukaryota</taxon>
        <taxon>Metazoa</taxon>
        <taxon>Spiralia</taxon>
        <taxon>Lophotrochozoa</taxon>
        <taxon>Mollusca</taxon>
        <taxon>Bivalvia</taxon>
        <taxon>Autobranchia</taxon>
        <taxon>Pteriomorphia</taxon>
        <taxon>Pterioida</taxon>
        <taxon>Pterioidea</taxon>
        <taxon>Pteriidae</taxon>
        <taxon>Pinctada</taxon>
    </lineage>
</organism>
<gene>
    <name evidence="1" type="ORF">FSP39_003877</name>
</gene>
<accession>A0AA88XRJ6</accession>
<evidence type="ECO:0000313" key="2">
    <source>
        <dbReference type="Proteomes" id="UP001186944"/>
    </source>
</evidence>
<dbReference type="AlphaFoldDB" id="A0AA88XRJ6"/>
<dbReference type="EMBL" id="VSWD01000011">
    <property type="protein sequence ID" value="KAK3087272.1"/>
    <property type="molecule type" value="Genomic_DNA"/>
</dbReference>
<dbReference type="Proteomes" id="UP001186944">
    <property type="component" value="Unassembled WGS sequence"/>
</dbReference>
<comment type="caution">
    <text evidence="1">The sequence shown here is derived from an EMBL/GenBank/DDBJ whole genome shotgun (WGS) entry which is preliminary data.</text>
</comment>
<name>A0AA88XRJ6_PINIB</name>
<evidence type="ECO:0000313" key="1">
    <source>
        <dbReference type="EMBL" id="KAK3087272.1"/>
    </source>
</evidence>
<protein>
    <submittedName>
        <fullName evidence="1">Uncharacterized protein</fullName>
    </submittedName>
</protein>
<proteinExistence type="predicted"/>
<reference evidence="1" key="1">
    <citation type="submission" date="2019-08" db="EMBL/GenBank/DDBJ databases">
        <title>The improved chromosome-level genome for the pearl oyster Pinctada fucata martensii using PacBio sequencing and Hi-C.</title>
        <authorList>
            <person name="Zheng Z."/>
        </authorList>
    </citation>
    <scope>NUCLEOTIDE SEQUENCE</scope>
    <source>
        <strain evidence="1">ZZ-2019</strain>
        <tissue evidence="1">Adductor muscle</tissue>
    </source>
</reference>